<dbReference type="PROSITE" id="PS51257">
    <property type="entry name" value="PROKAR_LIPOPROTEIN"/>
    <property type="match status" value="1"/>
</dbReference>
<reference evidence="2" key="1">
    <citation type="submission" date="2011-11" db="EMBL/GenBank/DDBJ databases">
        <title>Complete genome sequence of Candidatus Mycoplasma haemominutum.</title>
        <authorList>
            <person name="Barker E.N."/>
            <person name="Darby A.C."/>
            <person name="Helps C.R."/>
            <person name="Peters I.R."/>
            <person name="Hughes M.A."/>
            <person name="Radford A.D."/>
            <person name="Novacco M."/>
            <person name="Boretti F."/>
            <person name="Hofmann-Lehmann R."/>
            <person name="Tasker S."/>
        </authorList>
    </citation>
    <scope>NUCLEOTIDE SEQUENCE</scope>
    <source>
        <strain evidence="2">Birmingham 1</strain>
    </source>
</reference>
<protein>
    <submittedName>
        <fullName evidence="2">Uncharacterized protein</fullName>
    </submittedName>
</protein>
<proteinExistence type="predicted"/>
<dbReference type="HOGENOM" id="CLU_1188207_0_0_14"/>
<dbReference type="EMBL" id="HE613254">
    <property type="protein sequence ID" value="CCE66644.1"/>
    <property type="molecule type" value="Genomic_DNA"/>
</dbReference>
<gene>
    <name evidence="2" type="ORF">MHM_01260</name>
</gene>
<organism evidence="2">
    <name type="scientific">Candidatus Mycoplasma haematominutum 'Birmingham 1'</name>
    <dbReference type="NCBI Taxonomy" id="1116213"/>
    <lineage>
        <taxon>Bacteria</taxon>
        <taxon>Bacillati</taxon>
        <taxon>Mycoplasmatota</taxon>
        <taxon>Mollicutes</taxon>
        <taxon>Mycoplasmataceae</taxon>
        <taxon>Mycoplasma</taxon>
    </lineage>
</organism>
<reference evidence="2" key="2">
    <citation type="submission" date="2011-11" db="EMBL/GenBank/DDBJ databases">
        <authorList>
            <person name="Barker E."/>
        </authorList>
    </citation>
    <scope>NUCLEOTIDE SEQUENCE</scope>
    <source>
        <strain evidence="2">Birmingham 1</strain>
    </source>
</reference>
<dbReference type="AlphaFoldDB" id="G8C2U6"/>
<evidence type="ECO:0000256" key="1">
    <source>
        <dbReference type="SAM" id="MobiDB-lite"/>
    </source>
</evidence>
<dbReference type="RefSeq" id="WP_015511509.1">
    <property type="nucleotide sequence ID" value="NC_021007.1"/>
</dbReference>
<accession>G8C2U6</accession>
<feature type="region of interest" description="Disordered" evidence="1">
    <location>
        <begin position="59"/>
        <end position="79"/>
    </location>
</feature>
<name>G8C2U6_9MOLU</name>
<feature type="compositionally biased region" description="Polar residues" evidence="1">
    <location>
        <begin position="64"/>
        <end position="77"/>
    </location>
</feature>
<sequence>MGFSSRSKLCLSLTAGGSCAIGTPVFLHYTGSSEETASATQADVGELTQVSSEIEDKLTIGPENISQNSNETDNVQNQERESKFSELWTKITGEYLKKQTENKEASENILSWKTELQNILLGKSVSNSEWRIEAQEYKDCASISGGKTDYCGYLKLKIGGEEYRLKFDRYGKGGGGKKWAVTLVTKNGSNIQWYSKTSNKWDNSRATNIDNFQGSAQSANNWWSTLTGVSIEI</sequence>
<dbReference type="KEGG" id="mhb:MHM_01260"/>
<evidence type="ECO:0000313" key="2">
    <source>
        <dbReference type="EMBL" id="CCE66644.1"/>
    </source>
</evidence>
<dbReference type="PATRIC" id="fig|1116213.3.peg.136"/>